<dbReference type="SUPFAM" id="SSF82199">
    <property type="entry name" value="SET domain"/>
    <property type="match status" value="1"/>
</dbReference>
<dbReference type="PROSITE" id="PS50280">
    <property type="entry name" value="SET"/>
    <property type="match status" value="1"/>
</dbReference>
<dbReference type="Gene3D" id="6.10.140.2220">
    <property type="match status" value="1"/>
</dbReference>
<dbReference type="Gene3D" id="1.10.220.160">
    <property type="match status" value="1"/>
</dbReference>
<dbReference type="GO" id="GO:0005634">
    <property type="term" value="C:nucleus"/>
    <property type="evidence" value="ECO:0007669"/>
    <property type="project" value="TreeGrafter"/>
</dbReference>
<dbReference type="Pfam" id="PF00856">
    <property type="entry name" value="SET"/>
    <property type="match status" value="1"/>
</dbReference>
<dbReference type="eggNOG" id="KOG2084">
    <property type="taxonomic scope" value="Eukaryota"/>
</dbReference>
<evidence type="ECO:0000313" key="2">
    <source>
        <dbReference type="EMBL" id="CCE79744.1"/>
    </source>
</evidence>
<protein>
    <submittedName>
        <fullName evidence="2">Piso0_001831 protein</fullName>
    </submittedName>
</protein>
<dbReference type="FunCoup" id="G8YP76">
    <property type="interactions" value="120"/>
</dbReference>
<dbReference type="Gene3D" id="2.170.270.10">
    <property type="entry name" value="SET domain"/>
    <property type="match status" value="2"/>
</dbReference>
<dbReference type="EMBL" id="FO082055">
    <property type="protein sequence ID" value="CCE79744.1"/>
    <property type="molecule type" value="Genomic_DNA"/>
</dbReference>
<organism evidence="2 3">
    <name type="scientific">Pichia sorbitophila (strain ATCC MYA-4447 / BCRC 22081 / CBS 7064 / NBRC 10061 / NRRL Y-12695)</name>
    <name type="common">Hybrid yeast</name>
    <dbReference type="NCBI Taxonomy" id="559304"/>
    <lineage>
        <taxon>Eukaryota</taxon>
        <taxon>Fungi</taxon>
        <taxon>Dikarya</taxon>
        <taxon>Ascomycota</taxon>
        <taxon>Saccharomycotina</taxon>
        <taxon>Pichiomycetes</taxon>
        <taxon>Debaryomycetaceae</taxon>
        <taxon>Millerozyma</taxon>
    </lineage>
</organism>
<proteinExistence type="predicted"/>
<evidence type="ECO:0000313" key="3">
    <source>
        <dbReference type="Proteomes" id="UP000005222"/>
    </source>
</evidence>
<dbReference type="InParanoid" id="G8YP76"/>
<gene>
    <name evidence="2" type="primary">Piso0_001831</name>
    <name evidence="2" type="ORF">GNLVRS01_PISO0E13622g</name>
</gene>
<dbReference type="InterPro" id="IPR046341">
    <property type="entry name" value="SET_dom_sf"/>
</dbReference>
<accession>G8YP76</accession>
<dbReference type="PANTHER" id="PTHR12197:SF294">
    <property type="entry name" value="POTENTIAL PROTEIN LYSINE METHYLTRANSFERASE SET6"/>
    <property type="match status" value="1"/>
</dbReference>
<dbReference type="STRING" id="559304.G8YP76"/>
<dbReference type="InterPro" id="IPR050869">
    <property type="entry name" value="H3K4_H4K5_MeTrfase"/>
</dbReference>
<dbReference type="Proteomes" id="UP000005222">
    <property type="component" value="Chromosome E"/>
</dbReference>
<dbReference type="OrthoDB" id="1028014at2759"/>
<keyword evidence="3" id="KW-1185">Reference proteome</keyword>
<feature type="domain" description="SET" evidence="1">
    <location>
        <begin position="208"/>
        <end position="312"/>
    </location>
</feature>
<sequence>MNEDIDAINQEIGSVWFRVYPSQYGKGCSAKTRIPCGQIVHSCRPLSSTIYAPYRKEVCFACFNYEGGKSLKHRLGKKQFVYFCSESCLNSFQSQQGQEQYVQFLLDLEAHYVKSLKKYQEREFSADKNASDESRVEWERIEQWEKKVDQMKPSERLRSLPDIGETEYNEIKYVYGVLHQLAYGNSKEMHLLKYLQSNDDDKISKYPELLYVYNSIYKYIKLSTHGKLPSIVTTDYIRFIIGVSLCNSFGIWLESDVNDVDKELFGFSLCPSASFFNHSCSPNVKKKRIGSEFVYTAVEDIEPDSDLYISYGNFGDEDLKTRQSILSEWFFHCGCTKCAKETQS</sequence>
<dbReference type="AlphaFoldDB" id="G8YP76"/>
<dbReference type="InterPro" id="IPR001214">
    <property type="entry name" value="SET_dom"/>
</dbReference>
<dbReference type="PANTHER" id="PTHR12197">
    <property type="entry name" value="HISTONE-LYSINE N-METHYLTRANSFERASE SMYD"/>
    <property type="match status" value="1"/>
</dbReference>
<dbReference type="HOGENOM" id="CLU_038964_1_0_1"/>
<reference evidence="2 3" key="1">
    <citation type="journal article" date="2012" name="G3 (Bethesda)">
        <title>Pichia sorbitophila, an interspecies yeast hybrid reveals early steps of genome resolution following polyploidization.</title>
        <authorList>
            <person name="Leh Louis V."/>
            <person name="Despons L."/>
            <person name="Friedrich A."/>
            <person name="Martin T."/>
            <person name="Durrens P."/>
            <person name="Casaregola S."/>
            <person name="Neuveglise C."/>
            <person name="Fairhead C."/>
            <person name="Marck C."/>
            <person name="Cruz J.A."/>
            <person name="Straub M.L."/>
            <person name="Kugler V."/>
            <person name="Sacerdot C."/>
            <person name="Uzunov Z."/>
            <person name="Thierry A."/>
            <person name="Weiss S."/>
            <person name="Bleykasten C."/>
            <person name="De Montigny J."/>
            <person name="Jacques N."/>
            <person name="Jung P."/>
            <person name="Lemaire M."/>
            <person name="Mallet S."/>
            <person name="Morel G."/>
            <person name="Richard G.F."/>
            <person name="Sarkar A."/>
            <person name="Savel G."/>
            <person name="Schacherer J."/>
            <person name="Seret M.L."/>
            <person name="Talla E."/>
            <person name="Samson G."/>
            <person name="Jubin C."/>
            <person name="Poulain J."/>
            <person name="Vacherie B."/>
            <person name="Barbe V."/>
            <person name="Pelletier E."/>
            <person name="Sherman D.J."/>
            <person name="Westhof E."/>
            <person name="Weissenbach J."/>
            <person name="Baret P.V."/>
            <person name="Wincker P."/>
            <person name="Gaillardin C."/>
            <person name="Dujon B."/>
            <person name="Souciet J.L."/>
        </authorList>
    </citation>
    <scope>NUCLEOTIDE SEQUENCE [LARGE SCALE GENOMIC DNA]</scope>
    <source>
        <strain evidence="3">ATCC MYA-4447 / BCRC 22081 / CBS 7064 / NBRC 10061 / NRRL Y-12695</strain>
    </source>
</reference>
<name>G8YP76_PICSO</name>
<dbReference type="CDD" id="cd20071">
    <property type="entry name" value="SET_SMYD"/>
    <property type="match status" value="1"/>
</dbReference>
<dbReference type="OMA" id="LGWGIYP"/>
<evidence type="ECO:0000259" key="1">
    <source>
        <dbReference type="PROSITE" id="PS50280"/>
    </source>
</evidence>